<dbReference type="Proteomes" id="UP001221757">
    <property type="component" value="Unassembled WGS sequence"/>
</dbReference>
<protein>
    <submittedName>
        <fullName evidence="1">Uncharacterized protein</fullName>
    </submittedName>
</protein>
<accession>A0AAD7CWY6</accession>
<dbReference type="AlphaFoldDB" id="A0AAD7CWY6"/>
<evidence type="ECO:0000313" key="1">
    <source>
        <dbReference type="EMBL" id="KAJ7667294.1"/>
    </source>
</evidence>
<evidence type="ECO:0000313" key="2">
    <source>
        <dbReference type="Proteomes" id="UP001221757"/>
    </source>
</evidence>
<comment type="caution">
    <text evidence="1">The sequence shown here is derived from an EMBL/GenBank/DDBJ whole genome shotgun (WGS) entry which is preliminary data.</text>
</comment>
<gene>
    <name evidence="1" type="ORF">B0H17DRAFT_1142787</name>
</gene>
<sequence length="136" mass="14851">MPPKPFGMRLCNILDLGPNAEVECFIDAGGGIQFYPQARRSVQRGLDMAVNPGPPTRPALRPSIRTLLPTVRCRILQTISSVFPVPPRRFQAGDAVDLRGQGSVGKAKEYSIVVELEGGRLAAWAQTQLRATKLKQ</sequence>
<proteinExistence type="predicted"/>
<dbReference type="EMBL" id="JARKIE010000202">
    <property type="protein sequence ID" value="KAJ7667294.1"/>
    <property type="molecule type" value="Genomic_DNA"/>
</dbReference>
<keyword evidence="2" id="KW-1185">Reference proteome</keyword>
<reference evidence="1" key="1">
    <citation type="submission" date="2023-03" db="EMBL/GenBank/DDBJ databases">
        <title>Massive genome expansion in bonnet fungi (Mycena s.s.) driven by repeated elements and novel gene families across ecological guilds.</title>
        <authorList>
            <consortium name="Lawrence Berkeley National Laboratory"/>
            <person name="Harder C.B."/>
            <person name="Miyauchi S."/>
            <person name="Viragh M."/>
            <person name="Kuo A."/>
            <person name="Thoen E."/>
            <person name="Andreopoulos B."/>
            <person name="Lu D."/>
            <person name="Skrede I."/>
            <person name="Drula E."/>
            <person name="Henrissat B."/>
            <person name="Morin E."/>
            <person name="Kohler A."/>
            <person name="Barry K."/>
            <person name="LaButti K."/>
            <person name="Morin E."/>
            <person name="Salamov A."/>
            <person name="Lipzen A."/>
            <person name="Mereny Z."/>
            <person name="Hegedus B."/>
            <person name="Baldrian P."/>
            <person name="Stursova M."/>
            <person name="Weitz H."/>
            <person name="Taylor A."/>
            <person name="Grigoriev I.V."/>
            <person name="Nagy L.G."/>
            <person name="Martin F."/>
            <person name="Kauserud H."/>
        </authorList>
    </citation>
    <scope>NUCLEOTIDE SEQUENCE</scope>
    <source>
        <strain evidence="1">CBHHK067</strain>
    </source>
</reference>
<name>A0AAD7CWY6_MYCRO</name>
<organism evidence="1 2">
    <name type="scientific">Mycena rosella</name>
    <name type="common">Pink bonnet</name>
    <name type="synonym">Agaricus rosellus</name>
    <dbReference type="NCBI Taxonomy" id="1033263"/>
    <lineage>
        <taxon>Eukaryota</taxon>
        <taxon>Fungi</taxon>
        <taxon>Dikarya</taxon>
        <taxon>Basidiomycota</taxon>
        <taxon>Agaricomycotina</taxon>
        <taxon>Agaricomycetes</taxon>
        <taxon>Agaricomycetidae</taxon>
        <taxon>Agaricales</taxon>
        <taxon>Marasmiineae</taxon>
        <taxon>Mycenaceae</taxon>
        <taxon>Mycena</taxon>
    </lineage>
</organism>